<dbReference type="PANTHER" id="PTHR24321:SF8">
    <property type="entry name" value="ESTRADIOL 17-BETA-DEHYDROGENASE 8-RELATED"/>
    <property type="match status" value="1"/>
</dbReference>
<dbReference type="OrthoDB" id="504708at2759"/>
<comment type="similarity">
    <text evidence="1">Belongs to the short-chain dehydrogenases/reductases (SDR) family.</text>
</comment>
<reference evidence="3 4" key="1">
    <citation type="submission" date="2015-06" db="EMBL/GenBank/DDBJ databases">
        <title>Draft genome of the ant-associated black yeast Phialophora attae CBS 131958.</title>
        <authorList>
            <person name="Moreno L.F."/>
            <person name="Stielow B.J."/>
            <person name="de Hoog S."/>
            <person name="Vicente V.A."/>
            <person name="Weiss V.A."/>
            <person name="de Vries M."/>
            <person name="Cruz L.M."/>
            <person name="Souza E.M."/>
        </authorList>
    </citation>
    <scope>NUCLEOTIDE SEQUENCE [LARGE SCALE GENOMIC DNA]</scope>
    <source>
        <strain evidence="3 4">CBS 131958</strain>
    </source>
</reference>
<gene>
    <name evidence="3" type="ORF">AB675_2644</name>
</gene>
<dbReference type="Gene3D" id="3.40.50.720">
    <property type="entry name" value="NAD(P)-binding Rossmann-like Domain"/>
    <property type="match status" value="1"/>
</dbReference>
<dbReference type="CDD" id="cd05233">
    <property type="entry name" value="SDR_c"/>
    <property type="match status" value="1"/>
</dbReference>
<keyword evidence="4" id="KW-1185">Reference proteome</keyword>
<name>A0A0N1HH13_9EURO</name>
<dbReference type="SUPFAM" id="SSF51735">
    <property type="entry name" value="NAD(P)-binding Rossmann-fold domains"/>
    <property type="match status" value="1"/>
</dbReference>
<dbReference type="PANTHER" id="PTHR24321">
    <property type="entry name" value="DEHYDROGENASES, SHORT CHAIN"/>
    <property type="match status" value="1"/>
</dbReference>
<accession>A0A0N1HH13</accession>
<evidence type="ECO:0000313" key="4">
    <source>
        <dbReference type="Proteomes" id="UP000038010"/>
    </source>
</evidence>
<evidence type="ECO:0000256" key="2">
    <source>
        <dbReference type="ARBA" id="ARBA00023002"/>
    </source>
</evidence>
<dbReference type="AlphaFoldDB" id="A0A0N1HH13"/>
<dbReference type="InterPro" id="IPR002347">
    <property type="entry name" value="SDR_fam"/>
</dbReference>
<dbReference type="STRING" id="1664694.A0A0N1HH13"/>
<comment type="caution">
    <text evidence="3">The sequence shown here is derived from an EMBL/GenBank/DDBJ whole genome shotgun (WGS) entry which is preliminary data.</text>
</comment>
<dbReference type="Pfam" id="PF13561">
    <property type="entry name" value="adh_short_C2"/>
    <property type="match status" value="1"/>
</dbReference>
<keyword evidence="2" id="KW-0560">Oxidoreductase</keyword>
<evidence type="ECO:0000313" key="3">
    <source>
        <dbReference type="EMBL" id="KPI45137.1"/>
    </source>
</evidence>
<dbReference type="VEuPathDB" id="FungiDB:AB675_2644"/>
<protein>
    <submittedName>
        <fullName evidence="3">3-oxoacyl-[acyl-carrier-protein] FabG</fullName>
    </submittedName>
</protein>
<dbReference type="EMBL" id="LFJN01000002">
    <property type="protein sequence ID" value="KPI45137.1"/>
    <property type="molecule type" value="Genomic_DNA"/>
</dbReference>
<sequence>MESRTTTARPSFLGLGGLHVLITGSTGGIGSEAVRELLGQGCNVTAVDIRPVKEPSSLFYANNLEYSVQLQTLEADISSEASIKTAIETAAASRFGPINVLIANAGITDELNHIPIWELPLEHWDRINNVNYRGTFLTIKHFLAAAKRAQDDVGNGHQLENLAIVVTGSECGKFGQEGHVDYATGKAGLQYGLVRTVKNEIIRLNSLARINAVAPGWVNTPLIDGRLDDKFEAWAEAHSTVALKKIAEPTDVARTMAFLASHRAAGHISGQVLSVDGGMDGRLIFKHPDQ</sequence>
<dbReference type="Proteomes" id="UP000038010">
    <property type="component" value="Unassembled WGS sequence"/>
</dbReference>
<dbReference type="GeneID" id="28734513"/>
<proteinExistence type="inferred from homology"/>
<dbReference type="RefSeq" id="XP_018005100.1">
    <property type="nucleotide sequence ID" value="XM_018142633.1"/>
</dbReference>
<evidence type="ECO:0000256" key="1">
    <source>
        <dbReference type="ARBA" id="ARBA00006484"/>
    </source>
</evidence>
<dbReference type="InterPro" id="IPR036291">
    <property type="entry name" value="NAD(P)-bd_dom_sf"/>
</dbReference>
<organism evidence="3 4">
    <name type="scientific">Cyphellophora attinorum</name>
    <dbReference type="NCBI Taxonomy" id="1664694"/>
    <lineage>
        <taxon>Eukaryota</taxon>
        <taxon>Fungi</taxon>
        <taxon>Dikarya</taxon>
        <taxon>Ascomycota</taxon>
        <taxon>Pezizomycotina</taxon>
        <taxon>Eurotiomycetes</taxon>
        <taxon>Chaetothyriomycetidae</taxon>
        <taxon>Chaetothyriales</taxon>
        <taxon>Cyphellophoraceae</taxon>
        <taxon>Cyphellophora</taxon>
    </lineage>
</organism>
<dbReference type="PRINTS" id="PR00081">
    <property type="entry name" value="GDHRDH"/>
</dbReference>
<dbReference type="GO" id="GO:0016491">
    <property type="term" value="F:oxidoreductase activity"/>
    <property type="evidence" value="ECO:0007669"/>
    <property type="project" value="UniProtKB-KW"/>
</dbReference>